<dbReference type="Proteomes" id="UP000184123">
    <property type="component" value="Unassembled WGS sequence"/>
</dbReference>
<evidence type="ECO:0000313" key="5">
    <source>
        <dbReference type="Proteomes" id="UP000184123"/>
    </source>
</evidence>
<feature type="compositionally biased region" description="Polar residues" evidence="1">
    <location>
        <begin position="1"/>
        <end position="16"/>
    </location>
</feature>
<feature type="transmembrane region" description="Helical" evidence="2">
    <location>
        <begin position="705"/>
        <end position="727"/>
    </location>
</feature>
<dbReference type="OrthoDB" id="7311087at2"/>
<feature type="region of interest" description="Disordered" evidence="1">
    <location>
        <begin position="1"/>
        <end position="51"/>
    </location>
</feature>
<protein>
    <submittedName>
        <fullName evidence="4">Uncharacterized protein</fullName>
    </submittedName>
</protein>
<gene>
    <name evidence="3" type="ORF">HCU01_01890</name>
    <name evidence="4" type="ORF">SAMN05660971_00660</name>
</gene>
<reference evidence="3 6" key="2">
    <citation type="submission" date="2019-07" db="EMBL/GenBank/DDBJ databases">
        <title>Whole genome shotgun sequence of Halomonas cupida NBRC 102219.</title>
        <authorList>
            <person name="Hosoyama A."/>
            <person name="Uohara A."/>
            <person name="Ohji S."/>
            <person name="Ichikawa N."/>
        </authorList>
    </citation>
    <scope>NUCLEOTIDE SEQUENCE [LARGE SCALE GENOMIC DNA]</scope>
    <source>
        <strain evidence="3 6">NBRC 102219</strain>
    </source>
</reference>
<keyword evidence="2" id="KW-0472">Membrane</keyword>
<dbReference type="Proteomes" id="UP000321726">
    <property type="component" value="Unassembled WGS sequence"/>
</dbReference>
<accession>A0A1M7AVN6</accession>
<evidence type="ECO:0000313" key="6">
    <source>
        <dbReference type="Proteomes" id="UP000321726"/>
    </source>
</evidence>
<reference evidence="4 5" key="1">
    <citation type="submission" date="2016-11" db="EMBL/GenBank/DDBJ databases">
        <authorList>
            <person name="Jaros S."/>
            <person name="Januszkiewicz K."/>
            <person name="Wedrychowicz H."/>
        </authorList>
    </citation>
    <scope>NUCLEOTIDE SEQUENCE [LARGE SCALE GENOMIC DNA]</scope>
    <source>
        <strain evidence="4 5">DSM 4740</strain>
    </source>
</reference>
<sequence>MSVQPARLNLSSTAEWQASVKHGRQKENNEVDGEENSNDVEKAVEDFKSDAEENDWKILSEGDVLPPVSQLSPERQDSTTITFEYKGEIYAVSSYMAPFKYSVLGSKIAGTEISHVDNNVKIDVADSEATDFMNAETTKDGKTVGELFHDKMKDEWGDLDLDDPRRQYYELLQAKTALVGGFDYLPYQTEKDAFFWDGDTTGYLDNSTIMDQASTYGLLKEKEINDKLAELSENEQVIDGIEGFMEDAVSKIKDKKGLTNRIYEAMSSPEYMEMLEGMNSDAAKVRFSNDLKSLDYLDSGKASEIRNNALDQGLVEEISNIIESGDYAGESLELAISDHVQTALQGTWSAIFGLSFSDRAVQNYLKDGSGNLPDDVKKGLDSYKAAVKVATDAITDSFKTNGKFDIRDVSSKIAAALKEGHEGAPKSAQVRNGAAALLQASMTSGALPAIAGTLTATAAIYTLTKNQGDTVEERMAAARTLMITLATSPAMVTVGAKVLETIFGEPGMVTMLGLDAGSNTQLREAYLKLFPKADDAVSVPSQSISLETLDQYRTAIGGGLPQIDGIVEEGWADDIIRNFDDIGSGTNVDFEPLSRDAEISFQEVMEEPNDRLSRASSDITINWDMLEEMDPERRAAIMSTVDQRIEGMGIDPSSMDTPDKLRLVGTVLNTVGGLADVAGGVLDLALGAMSIDKLIGNPDALDSEFAAASLQLLSGISIAGAAGTNLASMIAGGSLATGLGIASGALGIAGVALGGIAAIVMGVVAKQKSDQKAEEVLNTFQDWSTLGITEDDWGDKLNYTIHSRYEYDREYGSDAYYDLYPEDKPVWESRPEQYEDFTDYVAEHKNISDDWFSDWDDEHDSGIGENGPDPSGRQRFGDGGSPGSFGEFKEDIDRVDVGSIELADNGRVFFTKDGVEQVIDPFIGEKASDSTRQNIIDYLTQLYEISHPDGKKDSDIVDRITDLHNESDKYNDIDALKRALDDSEPPLFGVDDDDPGTFYDFKMDVDRVDVGSIELDSGDSSVITFEKDGKRWQIDKDNHGDLSESDAEDIFDYLKDLHILSHPDGKLDQDLVDRITELHDESDDHNDIDDLREELDLDIDPTGLPVFGDGGDPGSFGEFKEDVDRVDVEDIELLDDGRVIFVKDGVKQIINPSQGDSATRDTRDKIVEYLEGLYDLTHPEGEFSQERADMMNEAFGRTDEYNDLDDIRSYVESEEGLSEFGKEFIEDNRDNINTVVEYWDDWNGSDSIVSMKDLEGISEDDGRTKEEKEAAQFLMDEWKFFEMLDTAKKKGDGDEKISTNDLDSWLESVGEGGFDEYRQQMAASGYGRAFYEENKDVIDPMLDNWDDWNGSDDIVSRKDLRNHGGDDDRSDEEHAAAEFMLEDDGFFSMLDTFQKDDGEDSKISTGDIQDWLDTIGVEKSV</sequence>
<dbReference type="EMBL" id="BJXU01000005">
    <property type="protein sequence ID" value="GEN22240.1"/>
    <property type="molecule type" value="Genomic_DNA"/>
</dbReference>
<feature type="compositionally biased region" description="Basic and acidic residues" evidence="1">
    <location>
        <begin position="39"/>
        <end position="51"/>
    </location>
</feature>
<evidence type="ECO:0000313" key="3">
    <source>
        <dbReference type="EMBL" id="GEN22240.1"/>
    </source>
</evidence>
<evidence type="ECO:0000256" key="2">
    <source>
        <dbReference type="SAM" id="Phobius"/>
    </source>
</evidence>
<dbReference type="EMBL" id="FRCA01000001">
    <property type="protein sequence ID" value="SHL46774.1"/>
    <property type="molecule type" value="Genomic_DNA"/>
</dbReference>
<keyword evidence="6" id="KW-1185">Reference proteome</keyword>
<keyword evidence="2" id="KW-0812">Transmembrane</keyword>
<proteinExistence type="predicted"/>
<evidence type="ECO:0000313" key="4">
    <source>
        <dbReference type="EMBL" id="SHL46774.1"/>
    </source>
</evidence>
<name>A0A1M7AVN6_9GAMM</name>
<feature type="region of interest" description="Disordered" evidence="1">
    <location>
        <begin position="855"/>
        <end position="888"/>
    </location>
</feature>
<feature type="transmembrane region" description="Helical" evidence="2">
    <location>
        <begin position="739"/>
        <end position="764"/>
    </location>
</feature>
<keyword evidence="2" id="KW-1133">Transmembrane helix</keyword>
<organism evidence="4 5">
    <name type="scientific">Halomonas cupida</name>
    <dbReference type="NCBI Taxonomy" id="44933"/>
    <lineage>
        <taxon>Bacteria</taxon>
        <taxon>Pseudomonadati</taxon>
        <taxon>Pseudomonadota</taxon>
        <taxon>Gammaproteobacteria</taxon>
        <taxon>Oceanospirillales</taxon>
        <taxon>Halomonadaceae</taxon>
        <taxon>Halomonas</taxon>
    </lineage>
</organism>
<evidence type="ECO:0000256" key="1">
    <source>
        <dbReference type="SAM" id="MobiDB-lite"/>
    </source>
</evidence>